<gene>
    <name evidence="2" type="ORF">GCM10015535_23310</name>
</gene>
<name>A0ABQ2VX46_9ACTN</name>
<sequence>MSATIRVPPPPVVAPLPDSAATGSGGPKPWGAGVAGRVRAVHAVPSHHRSVPGAAASGYQPGAVALVVPPTPGFGHRPGPGD</sequence>
<evidence type="ECO:0000313" key="2">
    <source>
        <dbReference type="EMBL" id="GGV82244.1"/>
    </source>
</evidence>
<organism evidence="2 3">
    <name type="scientific">Streptomyces gelaticus</name>
    <dbReference type="NCBI Taxonomy" id="285446"/>
    <lineage>
        <taxon>Bacteria</taxon>
        <taxon>Bacillati</taxon>
        <taxon>Actinomycetota</taxon>
        <taxon>Actinomycetes</taxon>
        <taxon>Kitasatosporales</taxon>
        <taxon>Streptomycetaceae</taxon>
        <taxon>Streptomyces</taxon>
    </lineage>
</organism>
<comment type="caution">
    <text evidence="2">The sequence shown here is derived from an EMBL/GenBank/DDBJ whole genome shotgun (WGS) entry which is preliminary data.</text>
</comment>
<accession>A0ABQ2VX46</accession>
<evidence type="ECO:0000313" key="3">
    <source>
        <dbReference type="Proteomes" id="UP000660675"/>
    </source>
</evidence>
<dbReference type="EMBL" id="BMTF01000006">
    <property type="protein sequence ID" value="GGV82244.1"/>
    <property type="molecule type" value="Genomic_DNA"/>
</dbReference>
<protein>
    <submittedName>
        <fullName evidence="2">Uncharacterized protein</fullName>
    </submittedName>
</protein>
<dbReference type="Proteomes" id="UP000660675">
    <property type="component" value="Unassembled WGS sequence"/>
</dbReference>
<evidence type="ECO:0000256" key="1">
    <source>
        <dbReference type="SAM" id="MobiDB-lite"/>
    </source>
</evidence>
<feature type="region of interest" description="Disordered" evidence="1">
    <location>
        <begin position="1"/>
        <end position="33"/>
    </location>
</feature>
<reference evidence="3" key="1">
    <citation type="journal article" date="2019" name="Int. J. Syst. Evol. Microbiol.">
        <title>The Global Catalogue of Microorganisms (GCM) 10K type strain sequencing project: providing services to taxonomists for standard genome sequencing and annotation.</title>
        <authorList>
            <consortium name="The Broad Institute Genomics Platform"/>
            <consortium name="The Broad Institute Genome Sequencing Center for Infectious Disease"/>
            <person name="Wu L."/>
            <person name="Ma J."/>
        </authorList>
    </citation>
    <scope>NUCLEOTIDE SEQUENCE [LARGE SCALE GENOMIC DNA]</scope>
    <source>
        <strain evidence="3">JCM 4376</strain>
    </source>
</reference>
<proteinExistence type="predicted"/>
<keyword evidence="3" id="KW-1185">Reference proteome</keyword>